<dbReference type="Pfam" id="PF03781">
    <property type="entry name" value="FGE-sulfatase"/>
    <property type="match status" value="1"/>
</dbReference>
<accession>A0A381TL53</accession>
<dbReference type="InterPro" id="IPR016187">
    <property type="entry name" value="CTDL_fold"/>
</dbReference>
<protein>
    <recommendedName>
        <fullName evidence="2">Sulfatase-modifying factor enzyme-like domain-containing protein</fullName>
    </recommendedName>
</protein>
<dbReference type="EMBL" id="UINC01004595">
    <property type="protein sequence ID" value="SVA15497.1"/>
    <property type="molecule type" value="Genomic_DNA"/>
</dbReference>
<evidence type="ECO:0000313" key="3">
    <source>
        <dbReference type="EMBL" id="SVA15497.1"/>
    </source>
</evidence>
<feature type="region of interest" description="Disordered" evidence="1">
    <location>
        <begin position="297"/>
        <end position="324"/>
    </location>
</feature>
<name>A0A381TL53_9ZZZZ</name>
<dbReference type="AlphaFoldDB" id="A0A381TL53"/>
<dbReference type="InterPro" id="IPR005532">
    <property type="entry name" value="SUMF_dom"/>
</dbReference>
<feature type="domain" description="Sulfatase-modifying factor enzyme-like" evidence="2">
    <location>
        <begin position="51"/>
        <end position="333"/>
    </location>
</feature>
<dbReference type="Pfam" id="PF11138">
    <property type="entry name" value="DUF2911"/>
    <property type="match status" value="2"/>
</dbReference>
<dbReference type="PANTHER" id="PTHR23150">
    <property type="entry name" value="SULFATASE MODIFYING FACTOR 1, 2"/>
    <property type="match status" value="1"/>
</dbReference>
<proteinExistence type="predicted"/>
<evidence type="ECO:0000259" key="2">
    <source>
        <dbReference type="Pfam" id="PF03781"/>
    </source>
</evidence>
<dbReference type="Gene3D" id="3.90.1580.10">
    <property type="entry name" value="paralog of FGE (formylglycine-generating enzyme)"/>
    <property type="match status" value="1"/>
</dbReference>
<dbReference type="InterPro" id="IPR051043">
    <property type="entry name" value="Sulfatase_Mod_Factor_Kinase"/>
</dbReference>
<reference evidence="3" key="1">
    <citation type="submission" date="2018-05" db="EMBL/GenBank/DDBJ databases">
        <authorList>
            <person name="Lanie J.A."/>
            <person name="Ng W.-L."/>
            <person name="Kazmierczak K.M."/>
            <person name="Andrzejewski T.M."/>
            <person name="Davidsen T.M."/>
            <person name="Wayne K.J."/>
            <person name="Tettelin H."/>
            <person name="Glass J.I."/>
            <person name="Rusch D."/>
            <person name="Podicherti R."/>
            <person name="Tsui H.-C.T."/>
            <person name="Winkler M.E."/>
        </authorList>
    </citation>
    <scope>NUCLEOTIDE SEQUENCE</scope>
</reference>
<dbReference type="InterPro" id="IPR042095">
    <property type="entry name" value="SUMF_sf"/>
</dbReference>
<dbReference type="SUPFAM" id="SSF56436">
    <property type="entry name" value="C-type lectin-like"/>
    <property type="match status" value="1"/>
</dbReference>
<gene>
    <name evidence="3" type="ORF">METZ01_LOCUS68351</name>
</gene>
<feature type="compositionally biased region" description="Basic and acidic residues" evidence="1">
    <location>
        <begin position="309"/>
        <end position="324"/>
    </location>
</feature>
<dbReference type="InterPro" id="IPR021314">
    <property type="entry name" value="DUF2911"/>
</dbReference>
<sequence>MATALLVSPGCVNGEFGPGSAFEAVRQQAVTVEQNDLGYWQADLGDGHILIYVPAGPFDMGSRDGEPFEQPVHRVMLSGYWIGKFPVTLAQFRNFVRDAGYVTDAEHGEGCWVEKPGEVRYDASWQAPYVTQREDEPVLCVSWNDAMAYATWMRALTGLHFTLPTEAQWEKAARGTDGRAYPWGDAPPDGSQANFADVSYARGFAERRNPSTGIDDGYVQSSPVGAYPAGRSPYGIYDLAGNTIDWLYDWFDETYYANSSATDPAGPSRSLARHKFSIPGGWGSNLQRSIRGGAWTDASGQLSLGEGGHSIRADRRESTDQFSSDDHMSFRMAVDMSQPRIDLEGEQGTITVLDEPAAVVERIGDAYVMFQYRRSAVAGREGRLFGDDVPYGDPWSIGAPNPALFSSNQDILVEGQRLDAGTYAMEIVPGELRDGSDEWAVIFNEWDGRVGEGDEALRVRSHAQLEDNSKEHLEVFFDVRSERGVIARILWEYVEVHVALSDGGRTAVADHVANEPPAMVMNTVGRSELALSYRRRVTHATRLFGDQVPFDQAWSFGDGGAVLEARGALVLGGELVNAGRYTLTVMPHAEGSWSFTLSPLPGQVLEPASVSFEAAVDTGTESINRLEFYFDRTREGTKVLVMAWGNKTVRVTVEDPAADGL</sequence>
<evidence type="ECO:0000256" key="1">
    <source>
        <dbReference type="SAM" id="MobiDB-lite"/>
    </source>
</evidence>
<organism evidence="3">
    <name type="scientific">marine metagenome</name>
    <dbReference type="NCBI Taxonomy" id="408172"/>
    <lineage>
        <taxon>unclassified sequences</taxon>
        <taxon>metagenomes</taxon>
        <taxon>ecological metagenomes</taxon>
    </lineage>
</organism>
<dbReference type="GO" id="GO:0120147">
    <property type="term" value="F:formylglycine-generating oxidase activity"/>
    <property type="evidence" value="ECO:0007669"/>
    <property type="project" value="TreeGrafter"/>
</dbReference>
<dbReference type="PANTHER" id="PTHR23150:SF19">
    <property type="entry name" value="FORMYLGLYCINE-GENERATING ENZYME"/>
    <property type="match status" value="1"/>
</dbReference>